<evidence type="ECO:0000256" key="3">
    <source>
        <dbReference type="ARBA" id="ARBA00023239"/>
    </source>
</evidence>
<dbReference type="GO" id="GO:0003855">
    <property type="term" value="F:3-dehydroquinate dehydratase activity"/>
    <property type="evidence" value="ECO:0007669"/>
    <property type="project" value="UniProtKB-EC"/>
</dbReference>
<name>A0A3B0QKZ4_9ZZZZ</name>
<gene>
    <name evidence="5" type="ORF">MNBD_DELTA01-231</name>
</gene>
<dbReference type="HAMAP" id="MF_00214">
    <property type="entry name" value="AroD"/>
    <property type="match status" value="1"/>
</dbReference>
<evidence type="ECO:0000256" key="1">
    <source>
        <dbReference type="ARBA" id="ARBA00001864"/>
    </source>
</evidence>
<dbReference type="InterPro" id="IPR013785">
    <property type="entry name" value="Aldolase_TIM"/>
</dbReference>
<keyword evidence="3 5" id="KW-0456">Lyase</keyword>
<dbReference type="PANTHER" id="PTHR43699:SF1">
    <property type="entry name" value="3-DEHYDROQUINATE DEHYDRATASE"/>
    <property type="match status" value="1"/>
</dbReference>
<dbReference type="GO" id="GO:0046279">
    <property type="term" value="P:3,4-dihydroxybenzoate biosynthetic process"/>
    <property type="evidence" value="ECO:0007669"/>
    <property type="project" value="TreeGrafter"/>
</dbReference>
<dbReference type="PANTHER" id="PTHR43699">
    <property type="entry name" value="3-DEHYDROQUINATE DEHYDRATASE"/>
    <property type="match status" value="1"/>
</dbReference>
<dbReference type="NCBIfam" id="TIGR01093">
    <property type="entry name" value="aroD"/>
    <property type="match status" value="1"/>
</dbReference>
<keyword evidence="4" id="KW-0704">Schiff base</keyword>
<evidence type="ECO:0000256" key="4">
    <source>
        <dbReference type="ARBA" id="ARBA00023270"/>
    </source>
</evidence>
<comment type="catalytic activity">
    <reaction evidence="1">
        <text>3-dehydroquinate = 3-dehydroshikimate + H2O</text>
        <dbReference type="Rhea" id="RHEA:21096"/>
        <dbReference type="ChEBI" id="CHEBI:15377"/>
        <dbReference type="ChEBI" id="CHEBI:16630"/>
        <dbReference type="ChEBI" id="CHEBI:32364"/>
        <dbReference type="EC" id="4.2.1.10"/>
    </reaction>
</comment>
<accession>A0A3B0QKZ4</accession>
<evidence type="ECO:0000313" key="5">
    <source>
        <dbReference type="EMBL" id="VAV82470.1"/>
    </source>
</evidence>
<reference evidence="5" key="1">
    <citation type="submission" date="2018-06" db="EMBL/GenBank/DDBJ databases">
        <authorList>
            <person name="Zhirakovskaya E."/>
        </authorList>
    </citation>
    <scope>NUCLEOTIDE SEQUENCE</scope>
</reference>
<evidence type="ECO:0000256" key="2">
    <source>
        <dbReference type="ARBA" id="ARBA00012060"/>
    </source>
</evidence>
<dbReference type="Gene3D" id="3.20.20.70">
    <property type="entry name" value="Aldolase class I"/>
    <property type="match status" value="1"/>
</dbReference>
<dbReference type="AlphaFoldDB" id="A0A3B0QKZ4"/>
<dbReference type="InterPro" id="IPR001381">
    <property type="entry name" value="DHquinase_I"/>
</dbReference>
<organism evidence="5">
    <name type="scientific">hydrothermal vent metagenome</name>
    <dbReference type="NCBI Taxonomy" id="652676"/>
    <lineage>
        <taxon>unclassified sequences</taxon>
        <taxon>metagenomes</taxon>
        <taxon>ecological metagenomes</taxon>
    </lineage>
</organism>
<proteinExistence type="inferred from homology"/>
<dbReference type="EC" id="4.2.1.10" evidence="2"/>
<dbReference type="SUPFAM" id="SSF51569">
    <property type="entry name" value="Aldolase"/>
    <property type="match status" value="1"/>
</dbReference>
<dbReference type="Pfam" id="PF01487">
    <property type="entry name" value="DHquinase_I"/>
    <property type="match status" value="1"/>
</dbReference>
<protein>
    <recommendedName>
        <fullName evidence="2">3-dehydroquinate dehydratase</fullName>
        <ecNumber evidence="2">4.2.1.10</ecNumber>
    </recommendedName>
</protein>
<dbReference type="CDD" id="cd00502">
    <property type="entry name" value="DHQase_I"/>
    <property type="match status" value="1"/>
</dbReference>
<dbReference type="EMBL" id="UOEA01000018">
    <property type="protein sequence ID" value="VAV82470.1"/>
    <property type="molecule type" value="Genomic_DNA"/>
</dbReference>
<dbReference type="InterPro" id="IPR050146">
    <property type="entry name" value="Type-I_3-dehydroquinase"/>
</dbReference>
<sequence length="227" mass="24880">MRFLLKTPAIAGVVTGSIKSRLIKKAKAQGASLIEIRLDTFDKRDVLQLRQEIEAVRALDLRVLLTIRSKKEGGKLTITPKERLTLFTELITAVDMVDIELSSGPFAKEIAALAHKKKKKTIVSFHNFKATPSEARLEKIIKEARTIGADIVKIAAFATKKEDVRRLARTLLAHNDLIVIAMGAVGQSSRVTFPLLGSLVTYGSISESTAPGQMPIKELSRLLAVLD</sequence>